<name>A0A3E5AV29_9BACE</name>
<accession>A0A3E5AV29</accession>
<reference evidence="2 3" key="1">
    <citation type="submission" date="2018-08" db="EMBL/GenBank/DDBJ databases">
        <title>A genome reference for cultivated species of the human gut microbiota.</title>
        <authorList>
            <person name="Zou Y."/>
            <person name="Xue W."/>
            <person name="Luo G."/>
        </authorList>
    </citation>
    <scope>NUCLEOTIDE SEQUENCE [LARGE SCALE GENOMIC DNA]</scope>
    <source>
        <strain evidence="2 3">OM05-15BH</strain>
    </source>
</reference>
<dbReference type="EMBL" id="QSUL01000045">
    <property type="protein sequence ID" value="RGN29186.1"/>
    <property type="molecule type" value="Genomic_DNA"/>
</dbReference>
<proteinExistence type="predicted"/>
<feature type="region of interest" description="Disordered" evidence="1">
    <location>
        <begin position="1"/>
        <end position="28"/>
    </location>
</feature>
<dbReference type="Proteomes" id="UP000260983">
    <property type="component" value="Unassembled WGS sequence"/>
</dbReference>
<dbReference type="AlphaFoldDB" id="A0A3E5AV29"/>
<comment type="caution">
    <text evidence="2">The sequence shown here is derived from an EMBL/GenBank/DDBJ whole genome shotgun (WGS) entry which is preliminary data.</text>
</comment>
<feature type="compositionally biased region" description="Basic and acidic residues" evidence="1">
    <location>
        <begin position="11"/>
        <end position="22"/>
    </location>
</feature>
<evidence type="ECO:0000256" key="1">
    <source>
        <dbReference type="SAM" id="MobiDB-lite"/>
    </source>
</evidence>
<organism evidence="2 3">
    <name type="scientific">Bacteroides oleiciplenus</name>
    <dbReference type="NCBI Taxonomy" id="626931"/>
    <lineage>
        <taxon>Bacteria</taxon>
        <taxon>Pseudomonadati</taxon>
        <taxon>Bacteroidota</taxon>
        <taxon>Bacteroidia</taxon>
        <taxon>Bacteroidales</taxon>
        <taxon>Bacteroidaceae</taxon>
        <taxon>Bacteroides</taxon>
    </lineage>
</organism>
<evidence type="ECO:0000313" key="2">
    <source>
        <dbReference type="EMBL" id="RGN29186.1"/>
    </source>
</evidence>
<protein>
    <submittedName>
        <fullName evidence="2">Uncharacterized protein</fullName>
    </submittedName>
</protein>
<gene>
    <name evidence="2" type="ORF">DXB65_24125</name>
</gene>
<sequence length="127" mass="15030">MNKNQQRSKSYKSENQRKGDSKKQKRVSVVDESLLPLRVYYGDNTHLYVGYLRHFKLGGFECMGIKTISDLTKWIYGLEMMRKHEKGERKPLKYSSLSTEIDKVWAVIQKEDTEHIDPYGYDVRINH</sequence>
<evidence type="ECO:0000313" key="3">
    <source>
        <dbReference type="Proteomes" id="UP000260983"/>
    </source>
</evidence>